<comment type="caution">
    <text evidence="3">The sequence shown here is derived from an EMBL/GenBank/DDBJ whole genome shotgun (WGS) entry which is preliminary data.</text>
</comment>
<dbReference type="PANTHER" id="PTHR38248:SF2">
    <property type="entry name" value="FUNK1 11"/>
    <property type="match status" value="1"/>
</dbReference>
<keyword evidence="4" id="KW-1185">Reference proteome</keyword>
<accession>A0A8H5AW13</accession>
<evidence type="ECO:0000256" key="1">
    <source>
        <dbReference type="SAM" id="MobiDB-lite"/>
    </source>
</evidence>
<name>A0A8H5AW13_9AGAR</name>
<dbReference type="GO" id="GO:0004672">
    <property type="term" value="F:protein kinase activity"/>
    <property type="evidence" value="ECO:0007669"/>
    <property type="project" value="InterPro"/>
</dbReference>
<feature type="region of interest" description="Disordered" evidence="1">
    <location>
        <begin position="1"/>
        <end position="27"/>
    </location>
</feature>
<proteinExistence type="predicted"/>
<dbReference type="InterPro" id="IPR011009">
    <property type="entry name" value="Kinase-like_dom_sf"/>
</dbReference>
<dbReference type="OrthoDB" id="312874at2759"/>
<dbReference type="PROSITE" id="PS50011">
    <property type="entry name" value="PROTEIN_KINASE_DOM"/>
    <property type="match status" value="1"/>
</dbReference>
<evidence type="ECO:0000259" key="2">
    <source>
        <dbReference type="PROSITE" id="PS50011"/>
    </source>
</evidence>
<organism evidence="3 4">
    <name type="scientific">Psilocybe cf. subviscida</name>
    <dbReference type="NCBI Taxonomy" id="2480587"/>
    <lineage>
        <taxon>Eukaryota</taxon>
        <taxon>Fungi</taxon>
        <taxon>Dikarya</taxon>
        <taxon>Basidiomycota</taxon>
        <taxon>Agaricomycotina</taxon>
        <taxon>Agaricomycetes</taxon>
        <taxon>Agaricomycetidae</taxon>
        <taxon>Agaricales</taxon>
        <taxon>Agaricineae</taxon>
        <taxon>Strophariaceae</taxon>
        <taxon>Psilocybe</taxon>
    </lineage>
</organism>
<sequence length="736" mass="83868">MVSSKSCSTSGLQGIPSDATDSEMTQSADIRTSSLTDVVRAIWEYASNIPKRRTQYRFELISDCKGHQDAFPPAPFMDAYIYDPAENDIMVPVVTEKLVEEKAKMNQQVMNVCTRLMNDDPRRVFMYAVTAEGTQMTIWYFSRSHSVRTASFDWSGDDVVKLIRVILVFAFASPEELGFDPRVHKSLRNSQDESQQFVYEYVTANSAVELELSPDFTLASSGTLPNSEFACTSALRTQRTCNIDKIYYKTIKLLGMPPPFIITGRTTRVWLVKEVSSSTGDIEVHDTEPMVLKDVWLRTDSPTEVENLEAMFHAVDSFVQDGLERYSHAGPDALDLFLAEEPKFKCFDKASRDRLKHFLTAKNYRTLFLTTLRAWKGRMSKALSNYARRPDGLVKAMDETKTSSKSVVKGMRQHRFVYKEVCTPCHELPTFGDAMDVLRQSLDALCILYCAAWVHRDISSGNILAMGPYIENGQKRYQVKLSDFEFAQPMNRDNHRPDLRTGTTQYMPVEIMGRKYILENIRKPLDAVNTSNGQALDQVDPLLAALVNKRVRKINKPMFHWGITPEHPLFVKLGVFKECPNLLPIPDNATLDIPDCDAIVNYNYQHDLESIWWIILYFVTSLANHEPSKNYAMRWFLDDATTRNQCLTSVIDTHQFTIVLKPEFQQVFPVIIEILRDALHTEYIARAVYGLLMDDSSYAFIHALFAQVFDNVLESANITNWAQVQVDNSCVKGPKS</sequence>
<evidence type="ECO:0000313" key="3">
    <source>
        <dbReference type="EMBL" id="KAF5312019.1"/>
    </source>
</evidence>
<evidence type="ECO:0000313" key="4">
    <source>
        <dbReference type="Proteomes" id="UP000567179"/>
    </source>
</evidence>
<dbReference type="GO" id="GO:0005524">
    <property type="term" value="F:ATP binding"/>
    <property type="evidence" value="ECO:0007669"/>
    <property type="project" value="InterPro"/>
</dbReference>
<dbReference type="Pfam" id="PF17667">
    <property type="entry name" value="Pkinase_fungal"/>
    <property type="match status" value="1"/>
</dbReference>
<reference evidence="3 4" key="1">
    <citation type="journal article" date="2020" name="ISME J.">
        <title>Uncovering the hidden diversity of litter-decomposition mechanisms in mushroom-forming fungi.</title>
        <authorList>
            <person name="Floudas D."/>
            <person name="Bentzer J."/>
            <person name="Ahren D."/>
            <person name="Johansson T."/>
            <person name="Persson P."/>
            <person name="Tunlid A."/>
        </authorList>
    </citation>
    <scope>NUCLEOTIDE SEQUENCE [LARGE SCALE GENOMIC DNA]</scope>
    <source>
        <strain evidence="3 4">CBS 101986</strain>
    </source>
</reference>
<gene>
    <name evidence="3" type="ORF">D9619_003660</name>
</gene>
<dbReference type="EMBL" id="JAACJJ010000056">
    <property type="protein sequence ID" value="KAF5312019.1"/>
    <property type="molecule type" value="Genomic_DNA"/>
</dbReference>
<dbReference type="Proteomes" id="UP000567179">
    <property type="component" value="Unassembled WGS sequence"/>
</dbReference>
<dbReference type="PANTHER" id="PTHR38248">
    <property type="entry name" value="FUNK1 6"/>
    <property type="match status" value="1"/>
</dbReference>
<feature type="compositionally biased region" description="Polar residues" evidence="1">
    <location>
        <begin position="1"/>
        <end position="12"/>
    </location>
</feature>
<dbReference type="AlphaFoldDB" id="A0A8H5AW13"/>
<dbReference type="InterPro" id="IPR000719">
    <property type="entry name" value="Prot_kinase_dom"/>
</dbReference>
<protein>
    <recommendedName>
        <fullName evidence="2">Protein kinase domain-containing protein</fullName>
    </recommendedName>
</protein>
<dbReference type="SUPFAM" id="SSF56112">
    <property type="entry name" value="Protein kinase-like (PK-like)"/>
    <property type="match status" value="1"/>
</dbReference>
<dbReference type="Gene3D" id="1.10.510.10">
    <property type="entry name" value="Transferase(Phosphotransferase) domain 1"/>
    <property type="match status" value="1"/>
</dbReference>
<feature type="domain" description="Protein kinase" evidence="2">
    <location>
        <begin position="255"/>
        <end position="705"/>
    </location>
</feature>
<dbReference type="InterPro" id="IPR040976">
    <property type="entry name" value="Pkinase_fungal"/>
</dbReference>